<dbReference type="GO" id="GO:0043565">
    <property type="term" value="F:sequence-specific DNA binding"/>
    <property type="evidence" value="ECO:0007669"/>
    <property type="project" value="TreeGrafter"/>
</dbReference>
<protein>
    <recommendedName>
        <fullName evidence="8">BHLH domain-containing protein</fullName>
    </recommendedName>
</protein>
<keyword evidence="4" id="KW-0238">DNA-binding</keyword>
<evidence type="ECO:0000313" key="10">
    <source>
        <dbReference type="Proteomes" id="UP000316621"/>
    </source>
</evidence>
<dbReference type="Pfam" id="PF22754">
    <property type="entry name" value="bHLH-TF_ACT-like_plant"/>
    <property type="match status" value="1"/>
</dbReference>
<dbReference type="InterPro" id="IPR045865">
    <property type="entry name" value="ACT-like_dom_sf"/>
</dbReference>
<dbReference type="FunFam" id="4.10.280.10:FF:000066">
    <property type="entry name" value="BHLH transcription factor"/>
    <property type="match status" value="1"/>
</dbReference>
<dbReference type="OMA" id="NENHQQN"/>
<dbReference type="SUPFAM" id="SSF47459">
    <property type="entry name" value="HLH, helix-loop-helix DNA-binding domain"/>
    <property type="match status" value="1"/>
</dbReference>
<feature type="region of interest" description="Disordered" evidence="7">
    <location>
        <begin position="323"/>
        <end position="348"/>
    </location>
</feature>
<dbReference type="AlphaFoldDB" id="A0A4Y7JI23"/>
<organism evidence="9 10">
    <name type="scientific">Papaver somniferum</name>
    <name type="common">Opium poppy</name>
    <dbReference type="NCBI Taxonomy" id="3469"/>
    <lineage>
        <taxon>Eukaryota</taxon>
        <taxon>Viridiplantae</taxon>
        <taxon>Streptophyta</taxon>
        <taxon>Embryophyta</taxon>
        <taxon>Tracheophyta</taxon>
        <taxon>Spermatophyta</taxon>
        <taxon>Magnoliopsida</taxon>
        <taxon>Ranunculales</taxon>
        <taxon>Papaveraceae</taxon>
        <taxon>Papaveroideae</taxon>
        <taxon>Papaver</taxon>
    </lineage>
</organism>
<comment type="subcellular location">
    <subcellularLocation>
        <location evidence="1">Nucleus</location>
    </subcellularLocation>
</comment>
<evidence type="ECO:0000256" key="5">
    <source>
        <dbReference type="ARBA" id="ARBA00023163"/>
    </source>
</evidence>
<dbReference type="Proteomes" id="UP000316621">
    <property type="component" value="Chromosome 4"/>
</dbReference>
<dbReference type="InterPro" id="IPR011598">
    <property type="entry name" value="bHLH_dom"/>
</dbReference>
<keyword evidence="6" id="KW-0539">Nucleus</keyword>
<keyword evidence="3" id="KW-0805">Transcription regulation</keyword>
<evidence type="ECO:0000259" key="8">
    <source>
        <dbReference type="PROSITE" id="PS50888"/>
    </source>
</evidence>
<keyword evidence="2" id="KW-0217">Developmental protein</keyword>
<dbReference type="GO" id="GO:0003700">
    <property type="term" value="F:DNA-binding transcription factor activity"/>
    <property type="evidence" value="ECO:0007669"/>
    <property type="project" value="TreeGrafter"/>
</dbReference>
<evidence type="ECO:0000256" key="7">
    <source>
        <dbReference type="SAM" id="MobiDB-lite"/>
    </source>
</evidence>
<evidence type="ECO:0000313" key="9">
    <source>
        <dbReference type="EMBL" id="RZC59399.1"/>
    </source>
</evidence>
<dbReference type="STRING" id="3469.A0A4Y7JI23"/>
<evidence type="ECO:0000256" key="4">
    <source>
        <dbReference type="ARBA" id="ARBA00023125"/>
    </source>
</evidence>
<dbReference type="Gramene" id="RZC59399">
    <property type="protein sequence ID" value="RZC59399"/>
    <property type="gene ID" value="C5167_006701"/>
</dbReference>
<sequence>MLPVPGFNNGVAWIEQAEEKEEPISWMRNNKEQVVEGDELVPMSSFKLMLEDDLFMNNNNNPLLLHQNHETKDLSFSSLLNVICNNPLENNFDLSCYPEFLPPLQINHNGFTNLTSQEEMGSSNLIPLPENVVNLTGFQEPFSLKPLEIDFGQTYRAFSQADSSKWVEPTLFQKRIAAIKQNLATPVNGGLGFFSCSDNNGQSSVMMEDDVKGKLELLGGEQEKSVDGSCLNYDSDEGNENGNSKNENSTIVTGGDQKGKNRKGAPAKNLMAERRRRKKLNDRLYMLRSVVPKISKMDRASILGDAIEYLKELLQRINNLQNELETTPPDSSTQSTVHPSTSTPATLTSRVKEELCPITLPSPNGQPTRVEVRLSEGKGVNIHMFCARRPGLLFSIIRALDDLGLDIEQAVISCFEGFSLDVFRAEQRKEGSDLLPEHIKSILLDSAGFHGVM</sequence>
<feature type="domain" description="BHLH" evidence="8">
    <location>
        <begin position="264"/>
        <end position="313"/>
    </location>
</feature>
<dbReference type="CDD" id="cd04873">
    <property type="entry name" value="ACT_UUR-ACR-like"/>
    <property type="match status" value="1"/>
</dbReference>
<gene>
    <name evidence="9" type="ORF">C5167_006701</name>
</gene>
<keyword evidence="10" id="KW-1185">Reference proteome</keyword>
<evidence type="ECO:0000256" key="2">
    <source>
        <dbReference type="ARBA" id="ARBA00022473"/>
    </source>
</evidence>
<dbReference type="PROSITE" id="PS50888">
    <property type="entry name" value="BHLH"/>
    <property type="match status" value="1"/>
</dbReference>
<dbReference type="Pfam" id="PF00010">
    <property type="entry name" value="HLH"/>
    <property type="match status" value="1"/>
</dbReference>
<dbReference type="InterPro" id="IPR036638">
    <property type="entry name" value="HLH_DNA-bd_sf"/>
</dbReference>
<dbReference type="OrthoDB" id="551431at2759"/>
<dbReference type="GO" id="GO:0005634">
    <property type="term" value="C:nucleus"/>
    <property type="evidence" value="ECO:0007669"/>
    <property type="project" value="UniProtKB-SubCell"/>
</dbReference>
<dbReference type="PANTHER" id="PTHR31945">
    <property type="entry name" value="TRANSCRIPTION FACTOR SCREAM2-RELATED"/>
    <property type="match status" value="1"/>
</dbReference>
<dbReference type="SMART" id="SM00353">
    <property type="entry name" value="HLH"/>
    <property type="match status" value="1"/>
</dbReference>
<dbReference type="SUPFAM" id="SSF55021">
    <property type="entry name" value="ACT-like"/>
    <property type="match status" value="1"/>
</dbReference>
<dbReference type="InterPro" id="IPR051358">
    <property type="entry name" value="TF_AMS/ICE1/BHLH6-like"/>
</dbReference>
<keyword evidence="5" id="KW-0804">Transcription</keyword>
<dbReference type="EMBL" id="CM010718">
    <property type="protein sequence ID" value="RZC59399.1"/>
    <property type="molecule type" value="Genomic_DNA"/>
</dbReference>
<dbReference type="CDD" id="cd11443">
    <property type="entry name" value="bHLH_AtAMS_like"/>
    <property type="match status" value="1"/>
</dbReference>
<evidence type="ECO:0000256" key="1">
    <source>
        <dbReference type="ARBA" id="ARBA00004123"/>
    </source>
</evidence>
<dbReference type="InterPro" id="IPR054502">
    <property type="entry name" value="bHLH-TF_ACT-like_plant"/>
</dbReference>
<name>A0A4Y7JI23_PAPSO</name>
<proteinExistence type="predicted"/>
<dbReference type="PANTHER" id="PTHR31945:SF129">
    <property type="entry name" value="TRANSCRIPTION FACTOR SCREAM2"/>
    <property type="match status" value="1"/>
</dbReference>
<dbReference type="GO" id="GO:0046983">
    <property type="term" value="F:protein dimerization activity"/>
    <property type="evidence" value="ECO:0007669"/>
    <property type="project" value="InterPro"/>
</dbReference>
<evidence type="ECO:0000256" key="6">
    <source>
        <dbReference type="ARBA" id="ARBA00023242"/>
    </source>
</evidence>
<evidence type="ECO:0000256" key="3">
    <source>
        <dbReference type="ARBA" id="ARBA00023015"/>
    </source>
</evidence>
<accession>A0A4Y7JI23</accession>
<feature type="region of interest" description="Disordered" evidence="7">
    <location>
        <begin position="225"/>
        <end position="277"/>
    </location>
</feature>
<reference evidence="9 10" key="1">
    <citation type="journal article" date="2018" name="Science">
        <title>The opium poppy genome and morphinan production.</title>
        <authorList>
            <person name="Guo L."/>
            <person name="Winzer T."/>
            <person name="Yang X."/>
            <person name="Li Y."/>
            <person name="Ning Z."/>
            <person name="He Z."/>
            <person name="Teodor R."/>
            <person name="Lu Y."/>
            <person name="Bowser T.A."/>
            <person name="Graham I.A."/>
            <person name="Ye K."/>
        </authorList>
    </citation>
    <scope>NUCLEOTIDE SEQUENCE [LARGE SCALE GENOMIC DNA]</scope>
    <source>
        <strain evidence="10">cv. HN1</strain>
        <tissue evidence="9">Leaves</tissue>
    </source>
</reference>
<dbReference type="Gene3D" id="4.10.280.10">
    <property type="entry name" value="Helix-loop-helix DNA-binding domain"/>
    <property type="match status" value="1"/>
</dbReference>
<feature type="compositionally biased region" description="Low complexity" evidence="7">
    <location>
        <begin position="240"/>
        <end position="249"/>
    </location>
</feature>